<reference evidence="4 5" key="1">
    <citation type="submission" date="2024-01" db="EMBL/GenBank/DDBJ databases">
        <title>A draft genome for the cacao thread blight pathogen Marasmiellus scandens.</title>
        <authorList>
            <person name="Baruah I.K."/>
            <person name="Leung J."/>
            <person name="Bukari Y."/>
            <person name="Amoako-Attah I."/>
            <person name="Meinhardt L.W."/>
            <person name="Bailey B.A."/>
            <person name="Cohen S.P."/>
        </authorList>
    </citation>
    <scope>NUCLEOTIDE SEQUENCE [LARGE SCALE GENOMIC DNA]</scope>
    <source>
        <strain evidence="4 5">GH-19</strain>
    </source>
</reference>
<protein>
    <recommendedName>
        <fullName evidence="3">GH16 domain-containing protein</fullName>
    </recommendedName>
</protein>
<feature type="compositionally biased region" description="Low complexity" evidence="1">
    <location>
        <begin position="82"/>
        <end position="98"/>
    </location>
</feature>
<evidence type="ECO:0000313" key="4">
    <source>
        <dbReference type="EMBL" id="KAK7468609.1"/>
    </source>
</evidence>
<evidence type="ECO:0000259" key="3">
    <source>
        <dbReference type="PROSITE" id="PS51762"/>
    </source>
</evidence>
<dbReference type="Proteomes" id="UP001498398">
    <property type="component" value="Unassembled WGS sequence"/>
</dbReference>
<dbReference type="EMBL" id="JBANRG010000003">
    <property type="protein sequence ID" value="KAK7468609.1"/>
    <property type="molecule type" value="Genomic_DNA"/>
</dbReference>
<evidence type="ECO:0000313" key="5">
    <source>
        <dbReference type="Proteomes" id="UP001498398"/>
    </source>
</evidence>
<dbReference type="InterPro" id="IPR013320">
    <property type="entry name" value="ConA-like_dom_sf"/>
</dbReference>
<evidence type="ECO:0000256" key="2">
    <source>
        <dbReference type="SAM" id="SignalP"/>
    </source>
</evidence>
<evidence type="ECO:0000256" key="1">
    <source>
        <dbReference type="SAM" id="MobiDB-lite"/>
    </source>
</evidence>
<feature type="domain" description="GH16" evidence="3">
    <location>
        <begin position="127"/>
        <end position="400"/>
    </location>
</feature>
<dbReference type="InterPro" id="IPR050546">
    <property type="entry name" value="Glycosyl_Hydrlase_16"/>
</dbReference>
<feature type="region of interest" description="Disordered" evidence="1">
    <location>
        <begin position="82"/>
        <end position="140"/>
    </location>
</feature>
<gene>
    <name evidence="4" type="ORF">VKT23_003113</name>
</gene>
<dbReference type="Gene3D" id="2.60.120.200">
    <property type="match status" value="1"/>
</dbReference>
<dbReference type="Pfam" id="PF26113">
    <property type="entry name" value="GH16_XgeA"/>
    <property type="match status" value="1"/>
</dbReference>
<feature type="signal peptide" evidence="2">
    <location>
        <begin position="1"/>
        <end position="21"/>
    </location>
</feature>
<dbReference type="PANTHER" id="PTHR10963">
    <property type="entry name" value="GLYCOSYL HYDROLASE-RELATED"/>
    <property type="match status" value="1"/>
</dbReference>
<organism evidence="4 5">
    <name type="scientific">Marasmiellus scandens</name>
    <dbReference type="NCBI Taxonomy" id="2682957"/>
    <lineage>
        <taxon>Eukaryota</taxon>
        <taxon>Fungi</taxon>
        <taxon>Dikarya</taxon>
        <taxon>Basidiomycota</taxon>
        <taxon>Agaricomycotina</taxon>
        <taxon>Agaricomycetes</taxon>
        <taxon>Agaricomycetidae</taxon>
        <taxon>Agaricales</taxon>
        <taxon>Marasmiineae</taxon>
        <taxon>Omphalotaceae</taxon>
        <taxon>Marasmiellus</taxon>
    </lineage>
</organism>
<comment type="caution">
    <text evidence="4">The sequence shown here is derived from an EMBL/GenBank/DDBJ whole genome shotgun (WGS) entry which is preliminary data.</text>
</comment>
<dbReference type="CDD" id="cd02181">
    <property type="entry name" value="GH16_fungal_Lam16A_glucanase"/>
    <property type="match status" value="1"/>
</dbReference>
<dbReference type="PANTHER" id="PTHR10963:SF24">
    <property type="entry name" value="GLYCOSIDASE C21B10.07-RELATED"/>
    <property type="match status" value="1"/>
</dbReference>
<dbReference type="PROSITE" id="PS51762">
    <property type="entry name" value="GH16_2"/>
    <property type="match status" value="1"/>
</dbReference>
<keyword evidence="5" id="KW-1185">Reference proteome</keyword>
<sequence length="444" mass="46805">MLLLHPLPLCLILLLLDATSAENLASRAVEHVHRLATHHSKGFARDLRIAFGAVMLGKRQQAPFGFNNRVVYCKANGTLNAGSHSGSSGSGSNDSGSGSESGSGSGSNGTHTGNQGGSSGSATGSSPEPSGTPVSTPWKLAESHSGNNFFDGWSFFTNPDPTNGIVDYVDQNTGWSHNLLEVNSDGHVIMRVDTTQNIGNANRESVRITTNSHYDQGMFILDAVHMPTGCGSWPAWWTNGPNWPAGGEIDIIEGVNDYTNNQATIHTNPGCTITSDKSNVLGITGNVIGGTNCAAAETNNQGCGIRSSSSVSYGAAFNNNGGGVYAMTLNSTGVAIYFFPRGSIPSDIQAGTPLPALWGQPMAIWGSSGCDPSKYFSQQSMIFDTTFCGDWASGVWSASGIPGQESSCATRTGFSTCEDYVRQNGNAFQQAYWEIKSVKVYQHS</sequence>
<feature type="chain" id="PRO_5047246578" description="GH16 domain-containing protein" evidence="2">
    <location>
        <begin position="22"/>
        <end position="444"/>
    </location>
</feature>
<proteinExistence type="predicted"/>
<dbReference type="InterPro" id="IPR000757">
    <property type="entry name" value="Beta-glucanase-like"/>
</dbReference>
<feature type="compositionally biased region" description="Low complexity" evidence="1">
    <location>
        <begin position="120"/>
        <end position="137"/>
    </location>
</feature>
<keyword evidence="2" id="KW-0732">Signal</keyword>
<name>A0ABR1JX09_9AGAR</name>
<accession>A0ABR1JX09</accession>
<dbReference type="SUPFAM" id="SSF49899">
    <property type="entry name" value="Concanavalin A-like lectins/glucanases"/>
    <property type="match status" value="1"/>
</dbReference>